<dbReference type="Proteomes" id="UP001501509">
    <property type="component" value="Unassembled WGS sequence"/>
</dbReference>
<organism evidence="1 2">
    <name type="scientific">Actinomadura fulvescens</name>
    <dbReference type="NCBI Taxonomy" id="46160"/>
    <lineage>
        <taxon>Bacteria</taxon>
        <taxon>Bacillati</taxon>
        <taxon>Actinomycetota</taxon>
        <taxon>Actinomycetes</taxon>
        <taxon>Streptosporangiales</taxon>
        <taxon>Thermomonosporaceae</taxon>
        <taxon>Actinomadura</taxon>
    </lineage>
</organism>
<accession>A0ABN3QCT6</accession>
<protein>
    <submittedName>
        <fullName evidence="1">Uncharacterized protein</fullName>
    </submittedName>
</protein>
<gene>
    <name evidence="1" type="ORF">GCM10010411_68950</name>
</gene>
<name>A0ABN3QCT6_9ACTN</name>
<sequence length="127" mass="14652">MIARIFERLYAWWGARSDVKIERSWQYQFGACVRLDTLGTLMEKRGWACSRLYDHDIPTLRLHNADGALWVAAAKIDRRGWHYNVLSGDGQPTYIYVPCTPIRRAIQTLELFVALSSDDGPGPWRPQ</sequence>
<dbReference type="EMBL" id="BAAATD010000011">
    <property type="protein sequence ID" value="GAA2623071.1"/>
    <property type="molecule type" value="Genomic_DNA"/>
</dbReference>
<evidence type="ECO:0000313" key="2">
    <source>
        <dbReference type="Proteomes" id="UP001501509"/>
    </source>
</evidence>
<comment type="caution">
    <text evidence="1">The sequence shown here is derived from an EMBL/GenBank/DDBJ whole genome shotgun (WGS) entry which is preliminary data.</text>
</comment>
<reference evidence="1 2" key="1">
    <citation type="journal article" date="2019" name="Int. J. Syst. Evol. Microbiol.">
        <title>The Global Catalogue of Microorganisms (GCM) 10K type strain sequencing project: providing services to taxonomists for standard genome sequencing and annotation.</title>
        <authorList>
            <consortium name="The Broad Institute Genomics Platform"/>
            <consortium name="The Broad Institute Genome Sequencing Center for Infectious Disease"/>
            <person name="Wu L."/>
            <person name="Ma J."/>
        </authorList>
    </citation>
    <scope>NUCLEOTIDE SEQUENCE [LARGE SCALE GENOMIC DNA]</scope>
    <source>
        <strain evidence="1 2">JCM 6833</strain>
    </source>
</reference>
<keyword evidence="2" id="KW-1185">Reference proteome</keyword>
<evidence type="ECO:0000313" key="1">
    <source>
        <dbReference type="EMBL" id="GAA2623071.1"/>
    </source>
</evidence>
<proteinExistence type="predicted"/>
<dbReference type="RefSeq" id="WP_344546676.1">
    <property type="nucleotide sequence ID" value="NZ_BAAATD010000011.1"/>
</dbReference>